<dbReference type="KEGG" id="mbd:MEBOL_002746"/>
<gene>
    <name evidence="12" type="ORF">MEBOL_002746</name>
</gene>
<evidence type="ECO:0000256" key="7">
    <source>
        <dbReference type="ARBA" id="ARBA00022989"/>
    </source>
</evidence>
<reference evidence="12 13" key="1">
    <citation type="submission" date="2017-06" db="EMBL/GenBank/DDBJ databases">
        <authorList>
            <person name="Kim H.J."/>
            <person name="Triplett B.A."/>
        </authorList>
    </citation>
    <scope>NUCLEOTIDE SEQUENCE [LARGE SCALE GENOMIC DNA]</scope>
    <source>
        <strain evidence="12 13">DSM 14713</strain>
    </source>
</reference>
<evidence type="ECO:0000256" key="2">
    <source>
        <dbReference type="ARBA" id="ARBA00004571"/>
    </source>
</evidence>
<evidence type="ECO:0000256" key="3">
    <source>
        <dbReference type="ARBA" id="ARBA00022448"/>
    </source>
</evidence>
<name>A0A250IDU7_9BACT</name>
<evidence type="ECO:0000313" key="12">
    <source>
        <dbReference type="EMBL" id="ATB29297.1"/>
    </source>
</evidence>
<sequence>MTVAQGRWSGTLGVLGLVVGLAAMPVRAQLPTPTTPPGSLQEQLTAPRVREDAGMVSQELEVLREGDGGFLVGPGGSDGGTPRFEPPALVTDSPARYPEALAAQPVPGTVRLELLVDAEGEVSEVRLLEGTHPLLDEAALHAAAGLRFSPARVDGVAVPVRLNFEYHFEAPAPVEVSESGAPLPPVTLKGLVRTKGNRSPIVGASLVFDSLKDAPEETGPDGRFEARLGAGSHTVRITAPGHKPGYFRELVRSGESLEVVYGLEPLVVNPYETVVRGDRERTEVSRVTLHEAELREIPGTLGDPFRVVMLLPGVGSMLSGVSYPVVRGSQPAATGYFLDGIRVPILFHLFLGPAVIHPDFIDTIDFYPGNPPTPYGRLTGGAVEGKLTRPRDDRVHGSAYADFINAGLFIEYPFQSTGTNVSVAGRLSYTPWLIALAANALSPPGADSSKLVLDFYDYQARVEQTLGPGRLRLFAFGSSDTFGTEATTNAGSTALQSVLFHRVDLRYRHPVWGGELETGVTAGLDRFSLSSLDPVEGGNIIDVDQRNVTGRLGYERELGRGLSLRSGLDVESKRAYLSLTNRVSAGRGTFNDMRTDLPVALATFSGLWGEVTWHEENSPWTVVSGLRLDNYHLTGGVNAFVAEPRVTARRKMGEALTFKGGVGLFHQPPTTLISLPIVDIAALGQGLQRALQLSAGVEYTGLWGFDVSLDGYVNPLLRTVELTPFGEEDSSSPSFPDVPEPVDPSDPRGPPGPLRTGVVRRTLQEEPQPPQVPDLGGLGDFRSRGLSYGLELLIRRPLGGNWFGWLSYSLQRSTRLTRFTRFNAFDEPVGQTEGYLPYVFDQTHVANLVLSYKFGNNFTLGGVLHFNSGRPESGHLTSRTLVEGTDRSGQPRWVRVDLDRVDRLPPFFRFDLRLAKAWAYETFSLELYLDMLNVTINQEVLSYDYSYEYSPVGGLTGALTKSPVGLPIALPILGLKGRY</sequence>
<dbReference type="PROSITE" id="PS52015">
    <property type="entry name" value="TONB_CTD"/>
    <property type="match status" value="1"/>
</dbReference>
<dbReference type="GO" id="GO:0009279">
    <property type="term" value="C:cell outer membrane"/>
    <property type="evidence" value="ECO:0007669"/>
    <property type="project" value="UniProtKB-SubCell"/>
</dbReference>
<dbReference type="GO" id="GO:0015344">
    <property type="term" value="F:siderophore uptake transmembrane transporter activity"/>
    <property type="evidence" value="ECO:0007669"/>
    <property type="project" value="TreeGrafter"/>
</dbReference>
<feature type="domain" description="TonB C-terminal" evidence="11">
    <location>
        <begin position="82"/>
        <end position="175"/>
    </location>
</feature>
<keyword evidence="5" id="KW-0812">Transmembrane</keyword>
<evidence type="ECO:0000256" key="8">
    <source>
        <dbReference type="ARBA" id="ARBA00023136"/>
    </source>
</evidence>
<keyword evidence="4" id="KW-1134">Transmembrane beta strand</keyword>
<evidence type="ECO:0000256" key="1">
    <source>
        <dbReference type="ARBA" id="ARBA00004167"/>
    </source>
</evidence>
<dbReference type="InterPro" id="IPR036942">
    <property type="entry name" value="Beta-barrel_TonB_sf"/>
</dbReference>
<protein>
    <submittedName>
        <fullName evidence="12">TonB family protein / TonB-dependent receptor</fullName>
    </submittedName>
</protein>
<feature type="compositionally biased region" description="Pro residues" evidence="10">
    <location>
        <begin position="736"/>
        <end position="753"/>
    </location>
</feature>
<dbReference type="PANTHER" id="PTHR30069:SF29">
    <property type="entry name" value="HEMOGLOBIN AND HEMOGLOBIN-HAPTOGLOBIN-BINDING PROTEIN 1-RELATED"/>
    <property type="match status" value="1"/>
</dbReference>
<dbReference type="SUPFAM" id="SSF74653">
    <property type="entry name" value="TolA/TonB C-terminal domain"/>
    <property type="match status" value="1"/>
</dbReference>
<comment type="subcellular location">
    <subcellularLocation>
        <location evidence="2">Cell outer membrane</location>
        <topology evidence="2">Multi-pass membrane protein</topology>
    </subcellularLocation>
    <subcellularLocation>
        <location evidence="1">Membrane</location>
        <topology evidence="1">Single-pass membrane protein</topology>
    </subcellularLocation>
</comment>
<dbReference type="GO" id="GO:0044718">
    <property type="term" value="P:siderophore transmembrane transport"/>
    <property type="evidence" value="ECO:0007669"/>
    <property type="project" value="TreeGrafter"/>
</dbReference>
<dbReference type="InterPro" id="IPR006260">
    <property type="entry name" value="TonB/TolA_C"/>
</dbReference>
<feature type="region of interest" description="Disordered" evidence="10">
    <location>
        <begin position="725"/>
        <end position="756"/>
    </location>
</feature>
<dbReference type="PANTHER" id="PTHR30069">
    <property type="entry name" value="TONB-DEPENDENT OUTER MEMBRANE RECEPTOR"/>
    <property type="match status" value="1"/>
</dbReference>
<dbReference type="EMBL" id="CP022163">
    <property type="protein sequence ID" value="ATB29297.1"/>
    <property type="molecule type" value="Genomic_DNA"/>
</dbReference>
<keyword evidence="13" id="KW-1185">Reference proteome</keyword>
<keyword evidence="7" id="KW-1133">Transmembrane helix</keyword>
<evidence type="ECO:0000256" key="6">
    <source>
        <dbReference type="ARBA" id="ARBA00022729"/>
    </source>
</evidence>
<dbReference type="InterPro" id="IPR037682">
    <property type="entry name" value="TonB_C"/>
</dbReference>
<evidence type="ECO:0000256" key="5">
    <source>
        <dbReference type="ARBA" id="ARBA00022692"/>
    </source>
</evidence>
<dbReference type="Gene3D" id="2.60.40.1120">
    <property type="entry name" value="Carboxypeptidase-like, regulatory domain"/>
    <property type="match status" value="1"/>
</dbReference>
<evidence type="ECO:0000256" key="4">
    <source>
        <dbReference type="ARBA" id="ARBA00022452"/>
    </source>
</evidence>
<dbReference type="AlphaFoldDB" id="A0A250IDU7"/>
<dbReference type="NCBIfam" id="TIGR01352">
    <property type="entry name" value="tonB_Cterm"/>
    <property type="match status" value="1"/>
</dbReference>
<dbReference type="SUPFAM" id="SSF49464">
    <property type="entry name" value="Carboxypeptidase regulatory domain-like"/>
    <property type="match status" value="1"/>
</dbReference>
<dbReference type="InterPro" id="IPR008969">
    <property type="entry name" value="CarboxyPept-like_regulatory"/>
</dbReference>
<organism evidence="12 13">
    <name type="scientific">Melittangium boletus DSM 14713</name>
    <dbReference type="NCBI Taxonomy" id="1294270"/>
    <lineage>
        <taxon>Bacteria</taxon>
        <taxon>Pseudomonadati</taxon>
        <taxon>Myxococcota</taxon>
        <taxon>Myxococcia</taxon>
        <taxon>Myxococcales</taxon>
        <taxon>Cystobacterineae</taxon>
        <taxon>Archangiaceae</taxon>
        <taxon>Melittangium</taxon>
    </lineage>
</organism>
<keyword evidence="3" id="KW-0813">Transport</keyword>
<dbReference type="Pfam" id="PF03544">
    <property type="entry name" value="TonB_C"/>
    <property type="match status" value="1"/>
</dbReference>
<dbReference type="SUPFAM" id="SSF56935">
    <property type="entry name" value="Porins"/>
    <property type="match status" value="1"/>
</dbReference>
<evidence type="ECO:0000256" key="9">
    <source>
        <dbReference type="ARBA" id="ARBA00023237"/>
    </source>
</evidence>
<evidence type="ECO:0000313" key="13">
    <source>
        <dbReference type="Proteomes" id="UP000217289"/>
    </source>
</evidence>
<keyword evidence="9" id="KW-0998">Cell outer membrane</keyword>
<proteinExistence type="predicted"/>
<dbReference type="RefSeq" id="WP_245919733.1">
    <property type="nucleotide sequence ID" value="NZ_CP022163.1"/>
</dbReference>
<dbReference type="Gene3D" id="2.40.170.20">
    <property type="entry name" value="TonB-dependent receptor, beta-barrel domain"/>
    <property type="match status" value="1"/>
</dbReference>
<evidence type="ECO:0000256" key="10">
    <source>
        <dbReference type="SAM" id="MobiDB-lite"/>
    </source>
</evidence>
<dbReference type="Proteomes" id="UP000217289">
    <property type="component" value="Chromosome"/>
</dbReference>
<accession>A0A250IDU7</accession>
<keyword evidence="8" id="KW-0472">Membrane</keyword>
<dbReference type="Gene3D" id="3.30.1150.10">
    <property type="match status" value="1"/>
</dbReference>
<keyword evidence="6" id="KW-0732">Signal</keyword>
<dbReference type="InterPro" id="IPR039426">
    <property type="entry name" value="TonB-dep_rcpt-like"/>
</dbReference>
<evidence type="ECO:0000259" key="11">
    <source>
        <dbReference type="PROSITE" id="PS52015"/>
    </source>
</evidence>
<keyword evidence="12" id="KW-0675">Receptor</keyword>